<dbReference type="Proteomes" id="UP000299102">
    <property type="component" value="Unassembled WGS sequence"/>
</dbReference>
<dbReference type="EMBL" id="BGZK01001513">
    <property type="protein sequence ID" value="GBP81487.1"/>
    <property type="molecule type" value="Genomic_DNA"/>
</dbReference>
<comment type="caution">
    <text evidence="2">The sequence shown here is derived from an EMBL/GenBank/DDBJ whole genome shotgun (WGS) entry which is preliminary data.</text>
</comment>
<gene>
    <name evidence="2" type="ORF">EVAR_86168_1</name>
</gene>
<evidence type="ECO:0000313" key="2">
    <source>
        <dbReference type="EMBL" id="GBP81487.1"/>
    </source>
</evidence>
<protein>
    <submittedName>
        <fullName evidence="2">Uncharacterized protein</fullName>
    </submittedName>
</protein>
<dbReference type="AlphaFoldDB" id="A0A4C1Z4B5"/>
<accession>A0A4C1Z4B5</accession>
<organism evidence="2 3">
    <name type="scientific">Eumeta variegata</name>
    <name type="common">Bagworm moth</name>
    <name type="synonym">Eumeta japonica</name>
    <dbReference type="NCBI Taxonomy" id="151549"/>
    <lineage>
        <taxon>Eukaryota</taxon>
        <taxon>Metazoa</taxon>
        <taxon>Ecdysozoa</taxon>
        <taxon>Arthropoda</taxon>
        <taxon>Hexapoda</taxon>
        <taxon>Insecta</taxon>
        <taxon>Pterygota</taxon>
        <taxon>Neoptera</taxon>
        <taxon>Endopterygota</taxon>
        <taxon>Lepidoptera</taxon>
        <taxon>Glossata</taxon>
        <taxon>Ditrysia</taxon>
        <taxon>Tineoidea</taxon>
        <taxon>Psychidae</taxon>
        <taxon>Oiketicinae</taxon>
        <taxon>Eumeta</taxon>
    </lineage>
</organism>
<reference evidence="2 3" key="1">
    <citation type="journal article" date="2019" name="Commun. Biol.">
        <title>The bagworm genome reveals a unique fibroin gene that provides high tensile strength.</title>
        <authorList>
            <person name="Kono N."/>
            <person name="Nakamura H."/>
            <person name="Ohtoshi R."/>
            <person name="Tomita M."/>
            <person name="Numata K."/>
            <person name="Arakawa K."/>
        </authorList>
    </citation>
    <scope>NUCLEOTIDE SEQUENCE [LARGE SCALE GENOMIC DNA]</scope>
</reference>
<keyword evidence="3" id="KW-1185">Reference proteome</keyword>
<name>A0A4C1Z4B5_EUMVA</name>
<sequence length="112" mass="11902">MRSQAPKTNYPVPQFIIRVLPSELSNKLGGCRLRSRRADPQCAGGGALQAARRSIRGSAESTPSAKSVFTLRPPSNIAFFPRRPPKPLVTSGACLSASPSATRAPISAMELL</sequence>
<proteinExistence type="predicted"/>
<evidence type="ECO:0000256" key="1">
    <source>
        <dbReference type="SAM" id="MobiDB-lite"/>
    </source>
</evidence>
<feature type="region of interest" description="Disordered" evidence="1">
    <location>
        <begin position="90"/>
        <end position="112"/>
    </location>
</feature>
<evidence type="ECO:0000313" key="3">
    <source>
        <dbReference type="Proteomes" id="UP000299102"/>
    </source>
</evidence>